<dbReference type="InterPro" id="IPR036388">
    <property type="entry name" value="WH-like_DNA-bd_sf"/>
</dbReference>
<evidence type="ECO:0000256" key="1">
    <source>
        <dbReference type="SAM" id="MobiDB-lite"/>
    </source>
</evidence>
<dbReference type="EMBL" id="KQ965754">
    <property type="protein sequence ID" value="KXS16227.1"/>
    <property type="molecule type" value="Genomic_DNA"/>
</dbReference>
<proteinExistence type="predicted"/>
<organism evidence="2 3">
    <name type="scientific">Gonapodya prolifera (strain JEL478)</name>
    <name type="common">Monoblepharis prolifera</name>
    <dbReference type="NCBI Taxonomy" id="1344416"/>
    <lineage>
        <taxon>Eukaryota</taxon>
        <taxon>Fungi</taxon>
        <taxon>Fungi incertae sedis</taxon>
        <taxon>Chytridiomycota</taxon>
        <taxon>Chytridiomycota incertae sedis</taxon>
        <taxon>Monoblepharidomycetes</taxon>
        <taxon>Monoblepharidales</taxon>
        <taxon>Gonapodyaceae</taxon>
        <taxon>Gonapodya</taxon>
    </lineage>
</organism>
<dbReference type="Proteomes" id="UP000070544">
    <property type="component" value="Unassembled WGS sequence"/>
</dbReference>
<gene>
    <name evidence="2" type="ORF">M427DRAFT_31399</name>
</gene>
<reference evidence="2 3" key="1">
    <citation type="journal article" date="2015" name="Genome Biol. Evol.">
        <title>Phylogenomic analyses indicate that early fungi evolved digesting cell walls of algal ancestors of land plants.</title>
        <authorList>
            <person name="Chang Y."/>
            <person name="Wang S."/>
            <person name="Sekimoto S."/>
            <person name="Aerts A.L."/>
            <person name="Choi C."/>
            <person name="Clum A."/>
            <person name="LaButti K.M."/>
            <person name="Lindquist E.A."/>
            <person name="Yee Ngan C."/>
            <person name="Ohm R.A."/>
            <person name="Salamov A.A."/>
            <person name="Grigoriev I.V."/>
            <person name="Spatafora J.W."/>
            <person name="Berbee M.L."/>
        </authorList>
    </citation>
    <scope>NUCLEOTIDE SEQUENCE [LARGE SCALE GENOMIC DNA]</scope>
    <source>
        <strain evidence="2 3">JEL478</strain>
    </source>
</reference>
<accession>A0A139AHF3</accession>
<feature type="region of interest" description="Disordered" evidence="1">
    <location>
        <begin position="1"/>
        <end position="102"/>
    </location>
</feature>
<dbReference type="OrthoDB" id="5598695at2759"/>
<dbReference type="SUPFAM" id="SSF46689">
    <property type="entry name" value="Homeodomain-like"/>
    <property type="match status" value="1"/>
</dbReference>
<dbReference type="AlphaFoldDB" id="A0A139AHF3"/>
<evidence type="ECO:0008006" key="4">
    <source>
        <dbReference type="Google" id="ProtNLM"/>
    </source>
</evidence>
<name>A0A139AHF3_GONPJ</name>
<feature type="region of interest" description="Disordered" evidence="1">
    <location>
        <begin position="247"/>
        <end position="274"/>
    </location>
</feature>
<sequence length="274" mass="29927">MDVMRALSKMDKRTKEFKELTKRAKDLENLREALRAGTAGKMMNGKSEGASEQTGSDEGEEKRPERPGTPESVASDSTTSLFGSKANDTEGSNAGESSLDAGAPFRVEPSMVGYYFLDPAEIHVCEKAELFPTQYLHMKDVMMSVRNRYQYFRKSDAREWFDVPEQSVNKVYDFFVSLKLIDPDPLEYGGVAGVGDAGLIVQRGGFTIRPNDDNVPTVPAPAWTRPAVAAPKTVERTDALVTESTVSAHAAGTESGGQQPQGTGRGRGKRARRI</sequence>
<feature type="compositionally biased region" description="Polar residues" evidence="1">
    <location>
        <begin position="72"/>
        <end position="82"/>
    </location>
</feature>
<feature type="compositionally biased region" description="Basic and acidic residues" evidence="1">
    <location>
        <begin position="8"/>
        <end position="34"/>
    </location>
</feature>
<dbReference type="Gene3D" id="1.10.10.10">
    <property type="entry name" value="Winged helix-like DNA-binding domain superfamily/Winged helix DNA-binding domain"/>
    <property type="match status" value="1"/>
</dbReference>
<protein>
    <recommendedName>
        <fullName evidence="4">SWIRM domain-containing protein</fullName>
    </recommendedName>
</protein>
<dbReference type="InterPro" id="IPR009057">
    <property type="entry name" value="Homeodomain-like_sf"/>
</dbReference>
<dbReference type="FunFam" id="1.10.10.10:FF:000087">
    <property type="entry name" value="Transcriptional adapter 2"/>
    <property type="match status" value="1"/>
</dbReference>
<keyword evidence="3" id="KW-1185">Reference proteome</keyword>
<evidence type="ECO:0000313" key="3">
    <source>
        <dbReference type="Proteomes" id="UP000070544"/>
    </source>
</evidence>
<evidence type="ECO:0000313" key="2">
    <source>
        <dbReference type="EMBL" id="KXS16227.1"/>
    </source>
</evidence>